<dbReference type="AlphaFoldDB" id="A0AAW1R245"/>
<feature type="region of interest" description="Disordered" evidence="1">
    <location>
        <begin position="1"/>
        <end position="38"/>
    </location>
</feature>
<comment type="caution">
    <text evidence="2">The sequence shown here is derived from an EMBL/GenBank/DDBJ whole genome shotgun (WGS) entry which is preliminary data.</text>
</comment>
<keyword evidence="3" id="KW-1185">Reference proteome</keyword>
<protein>
    <submittedName>
        <fullName evidence="2">Uncharacterized protein</fullName>
    </submittedName>
</protein>
<name>A0AAW1R245_9CHLO</name>
<evidence type="ECO:0000313" key="3">
    <source>
        <dbReference type="Proteomes" id="UP001445335"/>
    </source>
</evidence>
<dbReference type="Proteomes" id="UP001445335">
    <property type="component" value="Unassembled WGS sequence"/>
</dbReference>
<feature type="region of interest" description="Disordered" evidence="1">
    <location>
        <begin position="51"/>
        <end position="126"/>
    </location>
</feature>
<accession>A0AAW1R245</accession>
<feature type="region of interest" description="Disordered" evidence="1">
    <location>
        <begin position="242"/>
        <end position="281"/>
    </location>
</feature>
<gene>
    <name evidence="2" type="ORF">WJX81_008196</name>
</gene>
<evidence type="ECO:0000313" key="2">
    <source>
        <dbReference type="EMBL" id="KAK9827741.1"/>
    </source>
</evidence>
<feature type="region of interest" description="Disordered" evidence="1">
    <location>
        <begin position="312"/>
        <end position="349"/>
    </location>
</feature>
<proteinExistence type="predicted"/>
<feature type="compositionally biased region" description="Low complexity" evidence="1">
    <location>
        <begin position="258"/>
        <end position="278"/>
    </location>
</feature>
<sequence>MVSRKKFASASRGADATEQAAARPVVEPPGEDDKIKQVGPVVNLTATIGMHAGVSNEEKRPSKNKKKAAKAAAKAAAASKLPGSFDPTRLPMVAPATSIKQTRRERKQTAIGRTCTTSSDEDGGMVRIGAVPEETAVPEPATTMADSPHEDAHAEALGTESAIAVAPESAEDNCAVIKGPAAEPVAEVACDVGVETAAVEGGDASKDSTEGGADNTALLSEACMAALSTAEQIIAVASEAPIEAPDPGPMPDGVSNCDAPADPAPDEAQGQAAPDQAPTEVDIVKNTPADTPLTGRKALSAAEQTIALADEAPTEEPDHGPVPDGVSDCDAPVDPAPDKAQGQAAPDQAPTEVNIVKNTPAATPLSGRKAMSVTEAVKTAVLAAGAAVEFAVAATRFGVSVCRVALWHVRPVFAGLRALIFRC</sequence>
<reference evidence="2 3" key="1">
    <citation type="journal article" date="2024" name="Nat. Commun.">
        <title>Phylogenomics reveals the evolutionary origins of lichenization in chlorophyte algae.</title>
        <authorList>
            <person name="Puginier C."/>
            <person name="Libourel C."/>
            <person name="Otte J."/>
            <person name="Skaloud P."/>
            <person name="Haon M."/>
            <person name="Grisel S."/>
            <person name="Petersen M."/>
            <person name="Berrin J.G."/>
            <person name="Delaux P.M."/>
            <person name="Dal Grande F."/>
            <person name="Keller J."/>
        </authorList>
    </citation>
    <scope>NUCLEOTIDE SEQUENCE [LARGE SCALE GENOMIC DNA]</scope>
    <source>
        <strain evidence="2 3">SAG 245.80</strain>
    </source>
</reference>
<dbReference type="EMBL" id="JALJOU010000055">
    <property type="protein sequence ID" value="KAK9827741.1"/>
    <property type="molecule type" value="Genomic_DNA"/>
</dbReference>
<organism evidence="2 3">
    <name type="scientific">Elliptochloris bilobata</name>
    <dbReference type="NCBI Taxonomy" id="381761"/>
    <lineage>
        <taxon>Eukaryota</taxon>
        <taxon>Viridiplantae</taxon>
        <taxon>Chlorophyta</taxon>
        <taxon>core chlorophytes</taxon>
        <taxon>Trebouxiophyceae</taxon>
        <taxon>Trebouxiophyceae incertae sedis</taxon>
        <taxon>Elliptochloris clade</taxon>
        <taxon>Elliptochloris</taxon>
    </lineage>
</organism>
<evidence type="ECO:0000256" key="1">
    <source>
        <dbReference type="SAM" id="MobiDB-lite"/>
    </source>
</evidence>